<dbReference type="HOGENOM" id="CLU_069356_25_2_11"/>
<evidence type="ECO:0000259" key="5">
    <source>
        <dbReference type="PROSITE" id="PS50977"/>
    </source>
</evidence>
<organism evidence="6 7">
    <name type="scientific">Renibacterium salmoninarum (strain ATCC 33209 / DSM 20767 / JCM 11484 / NBRC 15589 / NCIMB 2235)</name>
    <dbReference type="NCBI Taxonomy" id="288705"/>
    <lineage>
        <taxon>Bacteria</taxon>
        <taxon>Bacillati</taxon>
        <taxon>Actinomycetota</taxon>
        <taxon>Actinomycetes</taxon>
        <taxon>Micrococcales</taxon>
        <taxon>Micrococcaceae</taxon>
        <taxon>Renibacterium</taxon>
    </lineage>
</organism>
<dbReference type="InterPro" id="IPR011075">
    <property type="entry name" value="TetR_C"/>
</dbReference>
<dbReference type="eggNOG" id="COG1309">
    <property type="taxonomic scope" value="Bacteria"/>
</dbReference>
<dbReference type="SUPFAM" id="SSF46689">
    <property type="entry name" value="Homeodomain-like"/>
    <property type="match status" value="1"/>
</dbReference>
<keyword evidence="1" id="KW-0805">Transcription regulation</keyword>
<dbReference type="PROSITE" id="PS50977">
    <property type="entry name" value="HTH_TETR_2"/>
    <property type="match status" value="1"/>
</dbReference>
<reference evidence="7" key="1">
    <citation type="journal article" date="2008" name="J. Bacteriol.">
        <title>Genome sequence of the fish pathogen Renibacterium salmoninarum suggests reductive evolution away from an environmental Arthrobacter ancestor.</title>
        <authorList>
            <person name="Wiens G.D."/>
            <person name="Rockey D.D."/>
            <person name="Wu Z."/>
            <person name="Chang J."/>
            <person name="Levy R."/>
            <person name="Crane S."/>
            <person name="Chen D.S."/>
            <person name="Capri G.R."/>
            <person name="Burnett J.R."/>
            <person name="Sudheesh P.S."/>
            <person name="Schipma M.J."/>
            <person name="Burd H."/>
            <person name="Bhattacharyya A."/>
            <person name="Rhodes L.D."/>
            <person name="Kaul R."/>
            <person name="Strom M.S."/>
        </authorList>
    </citation>
    <scope>NUCLEOTIDE SEQUENCE [LARGE SCALE GENOMIC DNA]</scope>
    <source>
        <strain evidence="7">ATCC 33209 / DSM 20767 / JCM 11484 / NBRC 15589 / NCIMB 2235</strain>
    </source>
</reference>
<evidence type="ECO:0000313" key="7">
    <source>
        <dbReference type="Proteomes" id="UP000002007"/>
    </source>
</evidence>
<name>A9WKZ5_RENSM</name>
<sequence length="196" mass="20479">MSGKRPGGRTSRVRTSVLKAAGDVLAESGIDGLNLGELALRAGVGKTTVYRRWGTVPAVIADLLIEMAESSLPRVETGSLAGDLNASAMLVFRTLSDVRQGRLFEALIAAGIYDPVTKEALGAFYRTRIDEWAPCVEAAKARGEISAGTDSTAVISAVSAPLYYSIITTTEPLTEELALRASAAAYAAAKAGIFVS</sequence>
<accession>A9WKZ5</accession>
<dbReference type="GO" id="GO:0000976">
    <property type="term" value="F:transcription cis-regulatory region binding"/>
    <property type="evidence" value="ECO:0007669"/>
    <property type="project" value="TreeGrafter"/>
</dbReference>
<protein>
    <submittedName>
        <fullName evidence="6">Transcriptional regulator, TetR family</fullName>
    </submittedName>
</protein>
<dbReference type="Gene3D" id="1.10.357.10">
    <property type="entry name" value="Tetracycline Repressor, domain 2"/>
    <property type="match status" value="1"/>
</dbReference>
<dbReference type="SUPFAM" id="SSF48498">
    <property type="entry name" value="Tetracyclin repressor-like, C-terminal domain"/>
    <property type="match status" value="1"/>
</dbReference>
<dbReference type="GO" id="GO:0003700">
    <property type="term" value="F:DNA-binding transcription factor activity"/>
    <property type="evidence" value="ECO:0007669"/>
    <property type="project" value="TreeGrafter"/>
</dbReference>
<dbReference type="InterPro" id="IPR001647">
    <property type="entry name" value="HTH_TetR"/>
</dbReference>
<dbReference type="PANTHER" id="PTHR30055:SF148">
    <property type="entry name" value="TETR-FAMILY TRANSCRIPTIONAL REGULATOR"/>
    <property type="match status" value="1"/>
</dbReference>
<keyword evidence="3" id="KW-0804">Transcription</keyword>
<evidence type="ECO:0000256" key="2">
    <source>
        <dbReference type="ARBA" id="ARBA00023125"/>
    </source>
</evidence>
<evidence type="ECO:0000256" key="3">
    <source>
        <dbReference type="ARBA" id="ARBA00023163"/>
    </source>
</evidence>
<dbReference type="InterPro" id="IPR009057">
    <property type="entry name" value="Homeodomain-like_sf"/>
</dbReference>
<keyword evidence="7" id="KW-1185">Reference proteome</keyword>
<dbReference type="Proteomes" id="UP000002007">
    <property type="component" value="Chromosome"/>
</dbReference>
<gene>
    <name evidence="6" type="ordered locus">RSal33209_0514</name>
</gene>
<evidence type="ECO:0000256" key="1">
    <source>
        <dbReference type="ARBA" id="ARBA00023015"/>
    </source>
</evidence>
<dbReference type="Gene3D" id="1.10.10.60">
    <property type="entry name" value="Homeodomain-like"/>
    <property type="match status" value="1"/>
</dbReference>
<dbReference type="PANTHER" id="PTHR30055">
    <property type="entry name" value="HTH-TYPE TRANSCRIPTIONAL REGULATOR RUTR"/>
    <property type="match status" value="1"/>
</dbReference>
<keyword evidence="2 4" id="KW-0238">DNA-binding</keyword>
<feature type="domain" description="HTH tetR-type" evidence="5">
    <location>
        <begin position="11"/>
        <end position="71"/>
    </location>
</feature>
<dbReference type="InterPro" id="IPR036271">
    <property type="entry name" value="Tet_transcr_reg_TetR-rel_C_sf"/>
</dbReference>
<dbReference type="RefSeq" id="WP_012243968.1">
    <property type="nucleotide sequence ID" value="NC_010168.1"/>
</dbReference>
<proteinExistence type="predicted"/>
<feature type="DNA-binding region" description="H-T-H motif" evidence="4">
    <location>
        <begin position="34"/>
        <end position="53"/>
    </location>
</feature>
<evidence type="ECO:0000256" key="4">
    <source>
        <dbReference type="PROSITE-ProRule" id="PRU00335"/>
    </source>
</evidence>
<evidence type="ECO:0000313" key="6">
    <source>
        <dbReference type="EMBL" id="ABY22264.1"/>
    </source>
</evidence>
<dbReference type="InterPro" id="IPR050109">
    <property type="entry name" value="HTH-type_TetR-like_transc_reg"/>
</dbReference>
<dbReference type="Pfam" id="PF00440">
    <property type="entry name" value="TetR_N"/>
    <property type="match status" value="1"/>
</dbReference>
<dbReference type="AlphaFoldDB" id="A9WKZ5"/>
<dbReference type="STRING" id="288705.RSal33209_0514"/>
<dbReference type="EMBL" id="CP000910">
    <property type="protein sequence ID" value="ABY22264.1"/>
    <property type="molecule type" value="Genomic_DNA"/>
</dbReference>
<dbReference type="KEGG" id="rsa:RSal33209_0514"/>
<dbReference type="Pfam" id="PF16859">
    <property type="entry name" value="TetR_C_11"/>
    <property type="match status" value="1"/>
</dbReference>